<organism evidence="2 3">
    <name type="scientific">Natronobacterium gregoryi</name>
    <dbReference type="NCBI Taxonomy" id="44930"/>
    <lineage>
        <taxon>Archaea</taxon>
        <taxon>Methanobacteriati</taxon>
        <taxon>Methanobacteriota</taxon>
        <taxon>Stenosarchaea group</taxon>
        <taxon>Halobacteria</taxon>
        <taxon>Halobacteriales</taxon>
        <taxon>Natrialbaceae</taxon>
        <taxon>Natronobacterium</taxon>
    </lineage>
</organism>
<sequence>MIRYVLAVLLTVALAVLSVPAIDHAATVSTERQLQGDLASVDDTAVSLYENEEVTPDGVPAPKRTVAVTFPADSLTSTSVEYVRIERLHETGSLATFAARERGERHRLIDAPIVYADPHRNETVELGGSGETRPLTLTLERDDRGEPVVVASQ</sequence>
<protein>
    <recommendedName>
        <fullName evidence="1">DUF7311 domain-containing protein</fullName>
    </recommendedName>
</protein>
<feature type="domain" description="DUF7311" evidence="1">
    <location>
        <begin position="1"/>
        <end position="151"/>
    </location>
</feature>
<evidence type="ECO:0000259" key="1">
    <source>
        <dbReference type="Pfam" id="PF23993"/>
    </source>
</evidence>
<dbReference type="OMA" id="HRLIDAP"/>
<proteinExistence type="predicted"/>
<reference evidence="2 3" key="1">
    <citation type="submission" date="2016-10" db="EMBL/GenBank/DDBJ databases">
        <authorList>
            <person name="de Groot N.N."/>
        </authorList>
    </citation>
    <scope>NUCLEOTIDE SEQUENCE [LARGE SCALE GENOMIC DNA]</scope>
    <source>
        <strain evidence="2 3">SP2</strain>
    </source>
</reference>
<evidence type="ECO:0000313" key="2">
    <source>
        <dbReference type="EMBL" id="SFI75808.1"/>
    </source>
</evidence>
<dbReference type="AlphaFoldDB" id="A0A1I3KTW8"/>
<name>A0A1I3KTW8_9EURY</name>
<dbReference type="GeneID" id="14207198"/>
<dbReference type="Pfam" id="PF23993">
    <property type="entry name" value="DUF7311"/>
    <property type="match status" value="1"/>
</dbReference>
<dbReference type="RefSeq" id="WP_005575554.1">
    <property type="nucleotide sequence ID" value="NZ_FORO01000005.1"/>
</dbReference>
<dbReference type="Proteomes" id="UP000182829">
    <property type="component" value="Unassembled WGS sequence"/>
</dbReference>
<gene>
    <name evidence="2" type="ORF">SAMN05443661_10511</name>
</gene>
<evidence type="ECO:0000313" key="3">
    <source>
        <dbReference type="Proteomes" id="UP000182829"/>
    </source>
</evidence>
<accession>A0A1I3KTW8</accession>
<dbReference type="OrthoDB" id="204975at2157"/>
<dbReference type="EMBL" id="FORO01000005">
    <property type="protein sequence ID" value="SFI75808.1"/>
    <property type="molecule type" value="Genomic_DNA"/>
</dbReference>
<dbReference type="InterPro" id="IPR055735">
    <property type="entry name" value="DUF7311"/>
</dbReference>